<keyword evidence="4 8" id="KW-0812">Transmembrane</keyword>
<comment type="similarity">
    <text evidence="7">Belongs to the glycosyltransferase 87 family.</text>
</comment>
<feature type="transmembrane region" description="Helical" evidence="8">
    <location>
        <begin position="155"/>
        <end position="174"/>
    </location>
</feature>
<accession>A0ABT7NDB7</accession>
<dbReference type="Proteomes" id="UP001174908">
    <property type="component" value="Unassembled WGS sequence"/>
</dbReference>
<dbReference type="RefSeq" id="WP_286661026.1">
    <property type="nucleotide sequence ID" value="NZ_JASZYV010000003.1"/>
</dbReference>
<keyword evidence="5 8" id="KW-1133">Transmembrane helix</keyword>
<evidence type="ECO:0000313" key="9">
    <source>
        <dbReference type="EMBL" id="MDM0045923.1"/>
    </source>
</evidence>
<evidence type="ECO:0000256" key="7">
    <source>
        <dbReference type="ARBA" id="ARBA00024033"/>
    </source>
</evidence>
<comment type="subcellular location">
    <subcellularLocation>
        <location evidence="1">Cell membrane</location>
        <topology evidence="1">Multi-pass membrane protein</topology>
    </subcellularLocation>
</comment>
<keyword evidence="2" id="KW-1003">Cell membrane</keyword>
<gene>
    <name evidence="9" type="ORF">QTH91_15650</name>
</gene>
<proteinExistence type="inferred from homology"/>
<feature type="transmembrane region" description="Helical" evidence="8">
    <location>
        <begin position="233"/>
        <end position="254"/>
    </location>
</feature>
<feature type="transmembrane region" description="Helical" evidence="8">
    <location>
        <begin position="307"/>
        <end position="326"/>
    </location>
</feature>
<feature type="transmembrane region" description="Helical" evidence="8">
    <location>
        <begin position="113"/>
        <end position="135"/>
    </location>
</feature>
<feature type="transmembrane region" description="Helical" evidence="8">
    <location>
        <begin position="333"/>
        <end position="350"/>
    </location>
</feature>
<name>A0ABT7NDB7_9BURK</name>
<feature type="transmembrane region" description="Helical" evidence="8">
    <location>
        <begin position="378"/>
        <end position="396"/>
    </location>
</feature>
<evidence type="ECO:0000256" key="5">
    <source>
        <dbReference type="ARBA" id="ARBA00022989"/>
    </source>
</evidence>
<dbReference type="InterPro" id="IPR018584">
    <property type="entry name" value="GT87"/>
</dbReference>
<dbReference type="EMBL" id="JASZYV010000003">
    <property type="protein sequence ID" value="MDM0045923.1"/>
    <property type="molecule type" value="Genomic_DNA"/>
</dbReference>
<dbReference type="EC" id="2.4.-.-" evidence="9"/>
<comment type="caution">
    <text evidence="9">The sequence shown here is derived from an EMBL/GenBank/DDBJ whole genome shotgun (WGS) entry which is preliminary data.</text>
</comment>
<evidence type="ECO:0000256" key="6">
    <source>
        <dbReference type="ARBA" id="ARBA00023136"/>
    </source>
</evidence>
<keyword evidence="6 8" id="KW-0472">Membrane</keyword>
<evidence type="ECO:0000256" key="1">
    <source>
        <dbReference type="ARBA" id="ARBA00004651"/>
    </source>
</evidence>
<evidence type="ECO:0000256" key="4">
    <source>
        <dbReference type="ARBA" id="ARBA00022692"/>
    </source>
</evidence>
<evidence type="ECO:0000256" key="2">
    <source>
        <dbReference type="ARBA" id="ARBA00022475"/>
    </source>
</evidence>
<feature type="transmembrane region" description="Helical" evidence="8">
    <location>
        <begin position="181"/>
        <end position="197"/>
    </location>
</feature>
<organism evidence="9 10">
    <name type="scientific">Variovorax dokdonensis</name>
    <dbReference type="NCBI Taxonomy" id="344883"/>
    <lineage>
        <taxon>Bacteria</taxon>
        <taxon>Pseudomonadati</taxon>
        <taxon>Pseudomonadota</taxon>
        <taxon>Betaproteobacteria</taxon>
        <taxon>Burkholderiales</taxon>
        <taxon>Comamonadaceae</taxon>
        <taxon>Variovorax</taxon>
    </lineage>
</organism>
<keyword evidence="3 9" id="KW-0808">Transferase</keyword>
<feature type="transmembrane region" description="Helical" evidence="8">
    <location>
        <begin position="203"/>
        <end position="226"/>
    </location>
</feature>
<feature type="transmembrane region" description="Helical" evidence="8">
    <location>
        <begin position="14"/>
        <end position="34"/>
    </location>
</feature>
<feature type="transmembrane region" description="Helical" evidence="8">
    <location>
        <begin position="408"/>
        <end position="429"/>
    </location>
</feature>
<evidence type="ECO:0000256" key="8">
    <source>
        <dbReference type="SAM" id="Phobius"/>
    </source>
</evidence>
<sequence length="451" mass="48374">MGSEKGAAGVRRAWRMWALFVLGGLLVGFAVSMLDGHPQNSSFRHALRVLVPRGAVDSWAPMLEAIRFLRENPGERIYQVLFFEQHIKFQYPLTSLVGFDLLQRAFSVGTDTLLVAAQVISRACVPLIGLVFSALLIDASRSPAERNLPLSLPQWLAAMAAGTASAICFYPIALSETLGQIQTIMTLLAALGLWAWLRGAPVAAGVCIGLCCIVKPHWLVIVPWAMLRRQWGLTAAIAGTTALFGVLAIAMYGLQNVLDYAAVASYIGQRGEAFFDNQTMNGLINRALLNGSNVAWTANSFAPYHPLVYGVTLVSTVALLGFGLLFGRTATPTALHLGLVMLALTMASPIAWTHHYGVLFPIFALALPAVLERRPWGVASVPALFVAYVLVSQSLLDATRPLADSRLNVLQSYVFFGGLLMLALLTALLRGAAARPQSAGALAAPGIPDRT</sequence>
<protein>
    <submittedName>
        <fullName evidence="9">Glycosyltransferase family 87 protein</fullName>
        <ecNumber evidence="9">2.4.-.-</ecNumber>
    </submittedName>
</protein>
<evidence type="ECO:0000313" key="10">
    <source>
        <dbReference type="Proteomes" id="UP001174908"/>
    </source>
</evidence>
<keyword evidence="9" id="KW-0328">Glycosyltransferase</keyword>
<keyword evidence="10" id="KW-1185">Reference proteome</keyword>
<dbReference type="GO" id="GO:0016757">
    <property type="term" value="F:glycosyltransferase activity"/>
    <property type="evidence" value="ECO:0007669"/>
    <property type="project" value="UniProtKB-KW"/>
</dbReference>
<dbReference type="Pfam" id="PF09594">
    <property type="entry name" value="GT87"/>
    <property type="match status" value="1"/>
</dbReference>
<evidence type="ECO:0000256" key="3">
    <source>
        <dbReference type="ARBA" id="ARBA00022679"/>
    </source>
</evidence>
<reference evidence="9" key="1">
    <citation type="submission" date="2023-06" db="EMBL/GenBank/DDBJ databases">
        <authorList>
            <person name="Jiang Y."/>
            <person name="Liu Q."/>
        </authorList>
    </citation>
    <scope>NUCLEOTIDE SEQUENCE</scope>
    <source>
        <strain evidence="9">CGMCC 1.12089</strain>
    </source>
</reference>